<sequence>MPPDAERDAIVSMLAARPEAEYQLARKPERLAAILARTRQNGYGENFRGWRQEEKIASIAVPVCSQQRVIGCLNLVYIASAMTIEQAAQKHLPALQRVARQIEARMEDEEVWYEMP</sequence>
<proteinExistence type="predicted"/>
<dbReference type="PROSITE" id="PS51078">
    <property type="entry name" value="ICLR_ED"/>
    <property type="match status" value="1"/>
</dbReference>
<dbReference type="EMBL" id="UGLZ01000005">
    <property type="protein sequence ID" value="STV33691.1"/>
    <property type="molecule type" value="Genomic_DNA"/>
</dbReference>
<name>A0A378BAH4_KLEPO</name>
<dbReference type="PANTHER" id="PTHR30136:SF23">
    <property type="entry name" value="DNA-BINDING TRANSCRIPTIONAL ACTIVATOR MHPR"/>
    <property type="match status" value="1"/>
</dbReference>
<reference evidence="2 3" key="1">
    <citation type="submission" date="2018-06" db="EMBL/GenBank/DDBJ databases">
        <authorList>
            <consortium name="Pathogen Informatics"/>
            <person name="Doyle S."/>
        </authorList>
    </citation>
    <scope>NUCLEOTIDE SEQUENCE [LARGE SCALE GENOMIC DNA]</scope>
    <source>
        <strain evidence="2 3">NCTC5050</strain>
    </source>
</reference>
<dbReference type="InterPro" id="IPR029016">
    <property type="entry name" value="GAF-like_dom_sf"/>
</dbReference>
<dbReference type="InterPro" id="IPR050707">
    <property type="entry name" value="HTH_MetabolicPath_Reg"/>
</dbReference>
<dbReference type="AlphaFoldDB" id="A0A378BAH4"/>
<evidence type="ECO:0000259" key="1">
    <source>
        <dbReference type="PROSITE" id="PS51078"/>
    </source>
</evidence>
<organism evidence="2 3">
    <name type="scientific">Klebsiella pneumoniae subsp. ozaenae</name>
    <dbReference type="NCBI Taxonomy" id="574"/>
    <lineage>
        <taxon>Bacteria</taxon>
        <taxon>Pseudomonadati</taxon>
        <taxon>Pseudomonadota</taxon>
        <taxon>Gammaproteobacteria</taxon>
        <taxon>Enterobacterales</taxon>
        <taxon>Enterobacteriaceae</taxon>
        <taxon>Klebsiella/Raoultella group</taxon>
        <taxon>Klebsiella</taxon>
        <taxon>Klebsiella pneumoniae complex</taxon>
    </lineage>
</organism>
<dbReference type="Pfam" id="PF01614">
    <property type="entry name" value="IclR_C"/>
    <property type="match status" value="1"/>
</dbReference>
<keyword evidence="3" id="KW-1185">Reference proteome</keyword>
<dbReference type="GO" id="GO:0003677">
    <property type="term" value="F:DNA binding"/>
    <property type="evidence" value="ECO:0007669"/>
    <property type="project" value="UniProtKB-KW"/>
</dbReference>
<keyword evidence="2" id="KW-0238">DNA-binding</keyword>
<gene>
    <name evidence="2" type="primary">mhpR_2</name>
    <name evidence="2" type="ORF">NCTC5050_04638</name>
</gene>
<dbReference type="Gene3D" id="3.30.450.40">
    <property type="match status" value="1"/>
</dbReference>
<evidence type="ECO:0000313" key="2">
    <source>
        <dbReference type="EMBL" id="STV33691.1"/>
    </source>
</evidence>
<dbReference type="Proteomes" id="UP000255382">
    <property type="component" value="Unassembled WGS sequence"/>
</dbReference>
<dbReference type="SUPFAM" id="SSF55781">
    <property type="entry name" value="GAF domain-like"/>
    <property type="match status" value="1"/>
</dbReference>
<dbReference type="PANTHER" id="PTHR30136">
    <property type="entry name" value="HELIX-TURN-HELIX TRANSCRIPTIONAL REGULATOR, ICLR FAMILY"/>
    <property type="match status" value="1"/>
</dbReference>
<dbReference type="GO" id="GO:0045892">
    <property type="term" value="P:negative regulation of DNA-templated transcription"/>
    <property type="evidence" value="ECO:0007669"/>
    <property type="project" value="TreeGrafter"/>
</dbReference>
<feature type="domain" description="IclR-ED" evidence="1">
    <location>
        <begin position="1"/>
        <end position="108"/>
    </location>
</feature>
<evidence type="ECO:0000313" key="3">
    <source>
        <dbReference type="Proteomes" id="UP000255382"/>
    </source>
</evidence>
<dbReference type="InterPro" id="IPR014757">
    <property type="entry name" value="Tscrpt_reg_IclR_C"/>
</dbReference>
<accession>A0A378BAH4</accession>
<dbReference type="GO" id="GO:0003700">
    <property type="term" value="F:DNA-binding transcription factor activity"/>
    <property type="evidence" value="ECO:0007669"/>
    <property type="project" value="TreeGrafter"/>
</dbReference>
<protein>
    <submittedName>
        <fullName evidence="2">DNA-binding transcriptional activator MhpR</fullName>
    </submittedName>
</protein>